<dbReference type="GO" id="GO:0005886">
    <property type="term" value="C:plasma membrane"/>
    <property type="evidence" value="ECO:0007669"/>
    <property type="project" value="TreeGrafter"/>
</dbReference>
<dbReference type="GO" id="GO:0006897">
    <property type="term" value="P:endocytosis"/>
    <property type="evidence" value="ECO:0007669"/>
    <property type="project" value="TreeGrafter"/>
</dbReference>
<dbReference type="GO" id="GO:0005543">
    <property type="term" value="F:phospholipid binding"/>
    <property type="evidence" value="ECO:0007669"/>
    <property type="project" value="TreeGrafter"/>
</dbReference>
<reference evidence="1 2" key="1">
    <citation type="submission" date="2015-10" db="EMBL/GenBank/DDBJ databases">
        <title>Draft genomes sequences of Candida glabrata isolates 1A, 1B, 2A, 2B, 3A and 3B.</title>
        <authorList>
            <person name="Haavelsrud O.E."/>
            <person name="Gaustad P."/>
        </authorList>
    </citation>
    <scope>NUCLEOTIDE SEQUENCE [LARGE SCALE GENOMIC DNA]</scope>
    <source>
        <strain evidence="1">910700640</strain>
    </source>
</reference>
<dbReference type="VEuPathDB" id="FungiDB:CAGL0E03806g"/>
<dbReference type="VEuPathDB" id="FungiDB:GWK60_E03509"/>
<gene>
    <name evidence="1" type="ORF">AO440_000979</name>
</gene>
<evidence type="ECO:0000313" key="1">
    <source>
        <dbReference type="EMBL" id="KTA97804.1"/>
    </source>
</evidence>
<dbReference type="GO" id="GO:0072659">
    <property type="term" value="P:protein localization to plasma membrane"/>
    <property type="evidence" value="ECO:0007669"/>
    <property type="project" value="EnsemblFungi"/>
</dbReference>
<evidence type="ECO:0000313" key="2">
    <source>
        <dbReference type="Proteomes" id="UP000054886"/>
    </source>
</evidence>
<dbReference type="InterPro" id="IPR013809">
    <property type="entry name" value="ENTH"/>
</dbReference>
<dbReference type="OrthoDB" id="4033880at2759"/>
<dbReference type="Pfam" id="PF01417">
    <property type="entry name" value="ENTH"/>
    <property type="match status" value="1"/>
</dbReference>
<name>A0A0W0DS91_CANGB</name>
<dbReference type="EMBL" id="LLZZ01000156">
    <property type="protein sequence ID" value="KTA97804.1"/>
    <property type="molecule type" value="Genomic_DNA"/>
</dbReference>
<dbReference type="InterPro" id="IPR008942">
    <property type="entry name" value="ENTH_VHS"/>
</dbReference>
<organism evidence="1 2">
    <name type="scientific">Candida glabrata</name>
    <name type="common">Yeast</name>
    <name type="synonym">Torulopsis glabrata</name>
    <dbReference type="NCBI Taxonomy" id="5478"/>
    <lineage>
        <taxon>Eukaryota</taxon>
        <taxon>Fungi</taxon>
        <taxon>Dikarya</taxon>
        <taxon>Ascomycota</taxon>
        <taxon>Saccharomycotina</taxon>
        <taxon>Saccharomycetes</taxon>
        <taxon>Saccharomycetales</taxon>
        <taxon>Saccharomycetaceae</taxon>
        <taxon>Nakaseomyces</taxon>
    </lineage>
</organism>
<dbReference type="VEuPathDB" id="FungiDB:B1J91_E03806g"/>
<dbReference type="VEuPathDB" id="FungiDB:GVI51_E03531"/>
<sequence length="260" mass="29758">MSLMHTFKGFLLSPTELKVRQATDDNELAGATGTLMNEISVLTYSKKTLKDVIQVIRKRLSGVNKRNSHRTCLHVLKTLTLVSYLLNNGSNDFIAWLKSSKYVIEYLSSFEAQSSSDEPMVNQIRFLCNDIITLLEDEELLEKRRRDVIQFRSSISSPGRKSTDNSHIKTYDRQFQLSRPKSDKFLDENQDIQYMDSMDQDNPLDSIIESNLKNRGRRAGHANTHPLLESLEEEDQNSLLPDKENLPAGNSKFLASNPFR</sequence>
<dbReference type="SMART" id="SM00273">
    <property type="entry name" value="ENTH"/>
    <property type="match status" value="1"/>
</dbReference>
<dbReference type="Proteomes" id="UP000054886">
    <property type="component" value="Unassembled WGS sequence"/>
</dbReference>
<dbReference type="Gene3D" id="1.25.40.90">
    <property type="match status" value="1"/>
</dbReference>
<proteinExistence type="predicted"/>
<dbReference type="AlphaFoldDB" id="A0A0W0DS91"/>
<dbReference type="GO" id="GO:0030125">
    <property type="term" value="C:clathrin vesicle coat"/>
    <property type="evidence" value="ECO:0007669"/>
    <property type="project" value="TreeGrafter"/>
</dbReference>
<accession>A0A0W0DS91</accession>
<dbReference type="GO" id="GO:0030276">
    <property type="term" value="F:clathrin binding"/>
    <property type="evidence" value="ECO:0007669"/>
    <property type="project" value="TreeGrafter"/>
</dbReference>
<dbReference type="SUPFAM" id="SSF48464">
    <property type="entry name" value="ENTH/VHS domain"/>
    <property type="match status" value="1"/>
</dbReference>
<dbReference type="PhylomeDB" id="A0A0W0DS91"/>
<dbReference type="GO" id="GO:0007015">
    <property type="term" value="P:actin filament organization"/>
    <property type="evidence" value="ECO:0007669"/>
    <property type="project" value="TreeGrafter"/>
</dbReference>
<dbReference type="PROSITE" id="PS50942">
    <property type="entry name" value="ENTH"/>
    <property type="match status" value="1"/>
</dbReference>
<dbReference type="PANTHER" id="PTHR12276">
    <property type="entry name" value="EPSIN/ENT-RELATED"/>
    <property type="match status" value="1"/>
</dbReference>
<dbReference type="PANTHER" id="PTHR12276:SF119">
    <property type="entry name" value="EPSIN-4"/>
    <property type="match status" value="1"/>
</dbReference>
<dbReference type="GO" id="GO:0005768">
    <property type="term" value="C:endosome"/>
    <property type="evidence" value="ECO:0007669"/>
    <property type="project" value="TreeGrafter"/>
</dbReference>
<comment type="caution">
    <text evidence="1">The sequence shown here is derived from an EMBL/GenBank/DDBJ whole genome shotgun (WGS) entry which is preliminary data.</text>
</comment>
<protein>
    <submittedName>
        <fullName evidence="1">Epsin-4</fullName>
    </submittedName>
</protein>
<dbReference type="CDD" id="cd16994">
    <property type="entry name" value="ENTH_Ent4"/>
    <property type="match status" value="1"/>
</dbReference>